<comment type="caution">
    <text evidence="1">The sequence shown here is derived from an EMBL/GenBank/DDBJ whole genome shotgun (WGS) entry which is preliminary data.</text>
</comment>
<organism evidence="1">
    <name type="scientific">marine sediment metagenome</name>
    <dbReference type="NCBI Taxonomy" id="412755"/>
    <lineage>
        <taxon>unclassified sequences</taxon>
        <taxon>metagenomes</taxon>
        <taxon>ecological metagenomes</taxon>
    </lineage>
</organism>
<evidence type="ECO:0000313" key="1">
    <source>
        <dbReference type="EMBL" id="GAH86633.1"/>
    </source>
</evidence>
<feature type="non-terminal residue" evidence="1">
    <location>
        <position position="1"/>
    </location>
</feature>
<proteinExistence type="predicted"/>
<gene>
    <name evidence="1" type="ORF">S03H2_67169</name>
</gene>
<reference evidence="1" key="1">
    <citation type="journal article" date="2014" name="Front. Microbiol.">
        <title>High frequency of phylogenetically diverse reductive dehalogenase-homologous genes in deep subseafloor sedimentary metagenomes.</title>
        <authorList>
            <person name="Kawai M."/>
            <person name="Futagami T."/>
            <person name="Toyoda A."/>
            <person name="Takaki Y."/>
            <person name="Nishi S."/>
            <person name="Hori S."/>
            <person name="Arai W."/>
            <person name="Tsubouchi T."/>
            <person name="Morono Y."/>
            <person name="Uchiyama I."/>
            <person name="Ito T."/>
            <person name="Fujiyama A."/>
            <person name="Inagaki F."/>
            <person name="Takami H."/>
        </authorList>
    </citation>
    <scope>NUCLEOTIDE SEQUENCE</scope>
    <source>
        <strain evidence="1">Expedition CK06-06</strain>
    </source>
</reference>
<name>X1KXF3_9ZZZZ</name>
<protein>
    <submittedName>
        <fullName evidence="1">Uncharacterized protein</fullName>
    </submittedName>
</protein>
<dbReference type="AlphaFoldDB" id="X1KXF3"/>
<dbReference type="EMBL" id="BARU01043933">
    <property type="protein sequence ID" value="GAH86633.1"/>
    <property type="molecule type" value="Genomic_DNA"/>
</dbReference>
<accession>X1KXF3</accession>
<sequence>SGTSADFLLRWFRGRDLGTGREERITLGRHAA</sequence>